<dbReference type="InterPro" id="IPR050950">
    <property type="entry name" value="HTH-type_LysR_regulators"/>
</dbReference>
<name>A0ABV8NZY2_9BURK</name>
<sequence>MIFEDLNAFIVVAQLRSFSAAAARLRVAQSSLSKRVQRLEHHFGVPLLKRHARGAILTESGAILLTRAQRLIDELKDVERDVRGVLQQAAGVVRIALPPATSPVLAPLIFEQCRLRYPLIRLQLRESTSDTIHNWLSEGEIDIALLYNPEYGADFEVQTLIVEPLFVIAPARDPINGLPLVHPENHSLRDLAKLPLVLPRRPHSIRVLVERLCAADGTHPNILFESDSIRSTKGIVEKGLGCTIFSRTWLEDDIRAGRLCAIPFSSALLNWKLCIAHARRKDASLAINSVKMLIEEHVSALFANGFWRLGTWVANDVHGAS</sequence>
<dbReference type="Pfam" id="PF00126">
    <property type="entry name" value="HTH_1"/>
    <property type="match status" value="1"/>
</dbReference>
<evidence type="ECO:0000259" key="4">
    <source>
        <dbReference type="PROSITE" id="PS50931"/>
    </source>
</evidence>
<keyword evidence="1" id="KW-0805">Transcription regulation</keyword>
<accession>A0ABV8NZY2</accession>
<evidence type="ECO:0000256" key="3">
    <source>
        <dbReference type="ARBA" id="ARBA00023163"/>
    </source>
</evidence>
<dbReference type="EMBL" id="JBHSBV010000003">
    <property type="protein sequence ID" value="MFC4201082.1"/>
    <property type="molecule type" value="Genomic_DNA"/>
</dbReference>
<dbReference type="InterPro" id="IPR005119">
    <property type="entry name" value="LysR_subst-bd"/>
</dbReference>
<dbReference type="PROSITE" id="PS50931">
    <property type="entry name" value="HTH_LYSR"/>
    <property type="match status" value="1"/>
</dbReference>
<evidence type="ECO:0000256" key="2">
    <source>
        <dbReference type="ARBA" id="ARBA00023125"/>
    </source>
</evidence>
<gene>
    <name evidence="5" type="ORF">ACFOY1_08960</name>
</gene>
<dbReference type="PANTHER" id="PTHR30419">
    <property type="entry name" value="HTH-TYPE TRANSCRIPTIONAL REGULATOR YBHD"/>
    <property type="match status" value="1"/>
</dbReference>
<dbReference type="InterPro" id="IPR000847">
    <property type="entry name" value="LysR_HTH_N"/>
</dbReference>
<comment type="caution">
    <text evidence="5">The sequence shown here is derived from an EMBL/GenBank/DDBJ whole genome shotgun (WGS) entry which is preliminary data.</text>
</comment>
<feature type="domain" description="HTH lysR-type" evidence="4">
    <location>
        <begin position="1"/>
        <end position="58"/>
    </location>
</feature>
<evidence type="ECO:0000256" key="1">
    <source>
        <dbReference type="ARBA" id="ARBA00023015"/>
    </source>
</evidence>
<dbReference type="RefSeq" id="WP_217963577.1">
    <property type="nucleotide sequence ID" value="NZ_JAHTBN010000002.1"/>
</dbReference>
<evidence type="ECO:0000313" key="6">
    <source>
        <dbReference type="Proteomes" id="UP001595848"/>
    </source>
</evidence>
<dbReference type="Pfam" id="PF03466">
    <property type="entry name" value="LysR_substrate"/>
    <property type="match status" value="1"/>
</dbReference>
<organism evidence="5 6">
    <name type="scientific">Candidimonas humi</name>
    <dbReference type="NCBI Taxonomy" id="683355"/>
    <lineage>
        <taxon>Bacteria</taxon>
        <taxon>Pseudomonadati</taxon>
        <taxon>Pseudomonadota</taxon>
        <taxon>Betaproteobacteria</taxon>
        <taxon>Burkholderiales</taxon>
        <taxon>Alcaligenaceae</taxon>
        <taxon>Candidimonas</taxon>
    </lineage>
</organism>
<keyword evidence="2" id="KW-0238">DNA-binding</keyword>
<dbReference type="Proteomes" id="UP001595848">
    <property type="component" value="Unassembled WGS sequence"/>
</dbReference>
<keyword evidence="6" id="KW-1185">Reference proteome</keyword>
<proteinExistence type="predicted"/>
<evidence type="ECO:0000313" key="5">
    <source>
        <dbReference type="EMBL" id="MFC4201082.1"/>
    </source>
</evidence>
<keyword evidence="3" id="KW-0804">Transcription</keyword>
<reference evidence="6" key="1">
    <citation type="journal article" date="2019" name="Int. J. Syst. Evol. Microbiol.">
        <title>The Global Catalogue of Microorganisms (GCM) 10K type strain sequencing project: providing services to taxonomists for standard genome sequencing and annotation.</title>
        <authorList>
            <consortium name="The Broad Institute Genomics Platform"/>
            <consortium name="The Broad Institute Genome Sequencing Center for Infectious Disease"/>
            <person name="Wu L."/>
            <person name="Ma J."/>
        </authorList>
    </citation>
    <scope>NUCLEOTIDE SEQUENCE [LARGE SCALE GENOMIC DNA]</scope>
    <source>
        <strain evidence="6">LMG 24813</strain>
    </source>
</reference>
<protein>
    <submittedName>
        <fullName evidence="5">LysR family transcriptional regulator</fullName>
    </submittedName>
</protein>